<reference evidence="2 3" key="1">
    <citation type="submission" date="2019-02" db="EMBL/GenBank/DDBJ databases">
        <title>Genomic Encyclopedia of Archaeal and Bacterial Type Strains, Phase II (KMG-II): from individual species to whole genera.</title>
        <authorList>
            <person name="Goeker M."/>
        </authorList>
    </citation>
    <scope>NUCLEOTIDE SEQUENCE [LARGE SCALE GENOMIC DNA]</scope>
    <source>
        <strain evidence="2 3">DSM 18101</strain>
    </source>
</reference>
<evidence type="ECO:0000313" key="2">
    <source>
        <dbReference type="EMBL" id="RZU39906.1"/>
    </source>
</evidence>
<keyword evidence="3" id="KW-1185">Reference proteome</keyword>
<organism evidence="2 3">
    <name type="scientific">Edaphobacter modestus</name>
    <dbReference type="NCBI Taxonomy" id="388466"/>
    <lineage>
        <taxon>Bacteria</taxon>
        <taxon>Pseudomonadati</taxon>
        <taxon>Acidobacteriota</taxon>
        <taxon>Terriglobia</taxon>
        <taxon>Terriglobales</taxon>
        <taxon>Acidobacteriaceae</taxon>
        <taxon>Edaphobacter</taxon>
    </lineage>
</organism>
<dbReference type="InterPro" id="IPR018721">
    <property type="entry name" value="DUF2252"/>
</dbReference>
<comment type="caution">
    <text evidence="2">The sequence shown here is derived from an EMBL/GenBank/DDBJ whole genome shotgun (WGS) entry which is preliminary data.</text>
</comment>
<dbReference type="PANTHER" id="PTHR39441:SF1">
    <property type="entry name" value="DUF2252 DOMAIN-CONTAINING PROTEIN"/>
    <property type="match status" value="1"/>
</dbReference>
<dbReference type="AlphaFoldDB" id="A0A4V2G480"/>
<feature type="region of interest" description="Disordered" evidence="1">
    <location>
        <begin position="1"/>
        <end position="34"/>
    </location>
</feature>
<dbReference type="Proteomes" id="UP000292958">
    <property type="component" value="Unassembled WGS sequence"/>
</dbReference>
<protein>
    <submittedName>
        <fullName evidence="2">Uncharacterized protein (DUF2252 family)</fullName>
    </submittedName>
</protein>
<dbReference type="PANTHER" id="PTHR39441">
    <property type="entry name" value="DUF2252 DOMAIN-CONTAINING PROTEIN"/>
    <property type="match status" value="1"/>
</dbReference>
<dbReference type="Pfam" id="PF10009">
    <property type="entry name" value="DUF2252"/>
    <property type="match status" value="1"/>
</dbReference>
<proteinExistence type="predicted"/>
<dbReference type="OrthoDB" id="1491115at2"/>
<dbReference type="RefSeq" id="WP_130418050.1">
    <property type="nucleotide sequence ID" value="NZ_SHKW01000001.1"/>
</dbReference>
<evidence type="ECO:0000313" key="3">
    <source>
        <dbReference type="Proteomes" id="UP000292958"/>
    </source>
</evidence>
<gene>
    <name evidence="2" type="ORF">BDD14_1306</name>
</gene>
<sequence length="461" mass="51614">MESAAVSSKIERRKRGKALREKLPRTSQSEWKPRSKSQDIIKLLEGSDADRIPALIPVKYQRMAVSPFTFFRGAAILQARDLANASVSGIMVQACGDCHLANFGGFASPERVLVFDINDFDETFPGPWEWDIKRLGASLILAARDRGFSKTVAHQAAREAAASYRERMSEFAEMKVLDAWYARISIDDLKDHFRNNQDVSARLSRKQKQARSQNSEAVVPKLTAAGNGGRKIKDNPPVIYHFEEYAENVEKGHAKFIEQYKKSLAPEKRQLLGCYQLQDSAIKVVGVGSVGTRCFLALLLADENDPLFLQVKEARRSVLESPRGKSRYVHQGLRVVEGQRLMQGVSDIFLGWARSKEHDFYIRQFRDMKVSVEIDTFRPTTLVAYATVCGWALARAHAKAGDAAMISGYLGSTDQFDSALAQYAEAYADQAERDFETFQKAIRSGRLSTEPEKGAGLEFLL</sequence>
<dbReference type="EMBL" id="SHKW01000001">
    <property type="protein sequence ID" value="RZU39906.1"/>
    <property type="molecule type" value="Genomic_DNA"/>
</dbReference>
<accession>A0A4V2G480</accession>
<evidence type="ECO:0000256" key="1">
    <source>
        <dbReference type="SAM" id="MobiDB-lite"/>
    </source>
</evidence>
<name>A0A4V2G480_9BACT</name>